<evidence type="ECO:0000256" key="1">
    <source>
        <dbReference type="SAM" id="MobiDB-lite"/>
    </source>
</evidence>
<reference evidence="2 3" key="1">
    <citation type="submission" date="2023-07" db="EMBL/GenBank/DDBJ databases">
        <title>Genomic Encyclopedia of Type Strains, Phase IV (KMG-IV): sequencing the most valuable type-strain genomes for metagenomic binning, comparative biology and taxonomic classification.</title>
        <authorList>
            <person name="Goeker M."/>
        </authorList>
    </citation>
    <scope>NUCLEOTIDE SEQUENCE [LARGE SCALE GENOMIC DNA]</scope>
    <source>
        <strain evidence="2 3">DSM 17723</strain>
    </source>
</reference>
<evidence type="ECO:0000313" key="2">
    <source>
        <dbReference type="EMBL" id="MDQ0223690.1"/>
    </source>
</evidence>
<protein>
    <submittedName>
        <fullName evidence="2">Uncharacterized protein</fullName>
    </submittedName>
</protein>
<dbReference type="Proteomes" id="UP001232245">
    <property type="component" value="Unassembled WGS sequence"/>
</dbReference>
<organism evidence="2 3">
    <name type="scientific">Metabacillus niabensis</name>
    <dbReference type="NCBI Taxonomy" id="324854"/>
    <lineage>
        <taxon>Bacteria</taxon>
        <taxon>Bacillati</taxon>
        <taxon>Bacillota</taxon>
        <taxon>Bacilli</taxon>
        <taxon>Bacillales</taxon>
        <taxon>Bacillaceae</taxon>
        <taxon>Metabacillus</taxon>
    </lineage>
</organism>
<name>A0ABT9YUL3_9BACI</name>
<keyword evidence="3" id="KW-1185">Reference proteome</keyword>
<evidence type="ECO:0000313" key="3">
    <source>
        <dbReference type="Proteomes" id="UP001232245"/>
    </source>
</evidence>
<gene>
    <name evidence="2" type="ORF">J2S02_000012</name>
</gene>
<sequence length="57" mass="6594">MTEKNKKSKDMQNHKKPMPKDILQVEFGQEMGDVNASQIYNVLEGNKGKSNRKKSER</sequence>
<proteinExistence type="predicted"/>
<accession>A0ABT9YUL3</accession>
<feature type="region of interest" description="Disordered" evidence="1">
    <location>
        <begin position="1"/>
        <end position="21"/>
    </location>
</feature>
<dbReference type="RefSeq" id="WP_174880233.1">
    <property type="nucleotide sequence ID" value="NZ_CADEPK010000119.1"/>
</dbReference>
<feature type="compositionally biased region" description="Basic and acidic residues" evidence="1">
    <location>
        <begin position="1"/>
        <end position="13"/>
    </location>
</feature>
<comment type="caution">
    <text evidence="2">The sequence shown here is derived from an EMBL/GenBank/DDBJ whole genome shotgun (WGS) entry which is preliminary data.</text>
</comment>
<dbReference type="EMBL" id="JAUSTZ010000001">
    <property type="protein sequence ID" value="MDQ0223690.1"/>
    <property type="molecule type" value="Genomic_DNA"/>
</dbReference>